<dbReference type="InterPro" id="IPR000331">
    <property type="entry name" value="Rap/Ran_GAP_dom"/>
</dbReference>
<feature type="domain" description="Rap-GAP" evidence="3">
    <location>
        <begin position="958"/>
        <end position="1140"/>
    </location>
</feature>
<dbReference type="InterPro" id="IPR035974">
    <property type="entry name" value="Rap/Ran-GAP_sf"/>
</dbReference>
<organism evidence="4 5">
    <name type="scientific">Romanomermis culicivorax</name>
    <name type="common">Nematode worm</name>
    <dbReference type="NCBI Taxonomy" id="13658"/>
    <lineage>
        <taxon>Eukaryota</taxon>
        <taxon>Metazoa</taxon>
        <taxon>Ecdysozoa</taxon>
        <taxon>Nematoda</taxon>
        <taxon>Enoplea</taxon>
        <taxon>Dorylaimia</taxon>
        <taxon>Mermithida</taxon>
        <taxon>Mermithoidea</taxon>
        <taxon>Mermithidae</taxon>
        <taxon>Romanomermis</taxon>
    </lineage>
</organism>
<dbReference type="GO" id="GO:0005096">
    <property type="term" value="F:GTPase activator activity"/>
    <property type="evidence" value="ECO:0007669"/>
    <property type="project" value="UniProtKB-KW"/>
</dbReference>
<reference evidence="5" key="1">
    <citation type="submission" date="2022-11" db="UniProtKB">
        <authorList>
            <consortium name="WormBaseParasite"/>
        </authorList>
    </citation>
    <scope>IDENTIFICATION</scope>
</reference>
<evidence type="ECO:0000313" key="4">
    <source>
        <dbReference type="Proteomes" id="UP000887565"/>
    </source>
</evidence>
<dbReference type="AlphaFoldDB" id="A0A915JX14"/>
<evidence type="ECO:0000256" key="2">
    <source>
        <dbReference type="SAM" id="MobiDB-lite"/>
    </source>
</evidence>
<dbReference type="InterPro" id="IPR039930">
    <property type="entry name" value="RALGAPB"/>
</dbReference>
<dbReference type="PANTHER" id="PTHR21344">
    <property type="entry name" value="RAL GTPASE-ACTIVATING PROTEIN SUBUNIT BETA"/>
    <property type="match status" value="1"/>
</dbReference>
<accession>A0A915JX14</accession>
<feature type="region of interest" description="Disordered" evidence="2">
    <location>
        <begin position="358"/>
        <end position="385"/>
    </location>
</feature>
<dbReference type="WBParaSite" id="nRc.2.0.1.t30564-RA">
    <property type="protein sequence ID" value="nRc.2.0.1.t30564-RA"/>
    <property type="gene ID" value="nRc.2.0.1.g30564"/>
</dbReference>
<dbReference type="SUPFAM" id="SSF111347">
    <property type="entry name" value="Rap/Ran-GAP"/>
    <property type="match status" value="1"/>
</dbReference>
<dbReference type="Proteomes" id="UP000887565">
    <property type="component" value="Unplaced"/>
</dbReference>
<feature type="compositionally biased region" description="Low complexity" evidence="2">
    <location>
        <begin position="361"/>
        <end position="371"/>
    </location>
</feature>
<evidence type="ECO:0000259" key="3">
    <source>
        <dbReference type="PROSITE" id="PS50085"/>
    </source>
</evidence>
<proteinExistence type="predicted"/>
<evidence type="ECO:0000256" key="1">
    <source>
        <dbReference type="ARBA" id="ARBA00022468"/>
    </source>
</evidence>
<keyword evidence="4" id="KW-1185">Reference proteome</keyword>
<dbReference type="PANTHER" id="PTHR21344:SF1">
    <property type="entry name" value="RAL GTPASE-ACTIVATING PROTEIN SUBUNIT BETA"/>
    <property type="match status" value="1"/>
</dbReference>
<name>A0A915JX14_ROMCU</name>
<evidence type="ECO:0000313" key="5">
    <source>
        <dbReference type="WBParaSite" id="nRc.2.0.1.t30564-RA"/>
    </source>
</evidence>
<dbReference type="PROSITE" id="PS50085">
    <property type="entry name" value="RAPGAP"/>
    <property type="match status" value="1"/>
</dbReference>
<keyword evidence="1" id="KW-0343">GTPase activation</keyword>
<dbReference type="OMA" id="VRRSPMQ"/>
<dbReference type="GO" id="GO:0051056">
    <property type="term" value="P:regulation of small GTPase mediated signal transduction"/>
    <property type="evidence" value="ECO:0007669"/>
    <property type="project" value="InterPro"/>
</dbReference>
<protein>
    <submittedName>
        <fullName evidence="5">Rap-GAP domain-containing protein</fullName>
    </submittedName>
</protein>
<sequence>MYSEFTALPLLKSERSVLDRLSYSAGVLVAAQIVDDLCHQLSNNQQPNFLNDDDLKWFMQVIDFSLGLTFSTDYPTIRHSVRLYCDWISCVTNNPNKFLPKPLLDQPFFYASKMINHLLQLFAPSIADTLLSAPLEADEEDSSLLPGHMSPAIVSQTWLRILKLIDEPITFLRCVFSHQEAIKSSTDSSSACDSHLQHYSPIYHWQYSFYRMMRGIYCVISGLLGEPIDCTFKEPEKALKEVNISLNHFLSGQQPAGAPAQQSVSLIKAAMSLGSSTRGKIKAAQPSRTIVTINHLSDSVMISAILKSLSFPSKKSDYSIIKPLAETLCKLFSDWLFDVAGSKIQNLEQRKYSSFENDTISQKSQGSQQSSEVENVPATKNSTSQQNEVRMFLESLPSVNGYQAGKAEAVAALCKIFSSKSCPEVLPEYTLCRFYSILSDILTENDTIITSYVIVHSIDLFRVNLRGAESLVPYFLDCLDVLCIEPDKTKIHPSLTDICLRSACLKMLSSLVSLPTFYGDQKLADINSNMDKISFISLRSKILRVILHELKIETDSQNLQLCLCIASVFCYASWLWEEKNKQLLGQQSPSESTHYLNEILRLCLPTVWDSLRGKWNSDYAVCLAAIDYFCFLSGFLSGKADGYLLNVANIVLHLCTFIEIQLSKPPPAHSRDLHSTVVGAYYCLETLLVNSPDVLKSENCLRKVCDVVQLGMTGTKAESPSADDLDIRTNKNPASQRVYDAAEQLLHTLFNRINQPFVMCSSPEDEDLVLSKAFKNSDNIKIRYFLIEETAILGLTNISTDDDAPSTALVVRSPFDRASCWIVKFKNVEDGKPSVPNVVQRPQGEDVQTMKFEPFDYFPAEVNKLEKLTIDKAFPAELENTPEMVKLGNLVNNYFNKLKPICKSYSFPDQDIKPEGFKNAVNGTELYLYSLGYLNPTDDQIKCQELNSDLPNFRYDLASIVDNCPPRLIHTVHVFYVNRKKTSAVDILQNGIDLEFTSLHFRSLLSDLGVGINVRDDQLEDSDRSGYLLDGISNALYFATPLIEIAFLVPTIRSYKLVNRNRAQTSPHDIIRLGAKDLKHNSVRFSTLTESSSKKIDYFNHIMKHIYTEEDDSCFTDENVTKQSFLEGEKCRFGASCLYR</sequence>